<protein>
    <submittedName>
        <fullName evidence="3">Glycosyl transferase group 1 protein</fullName>
    </submittedName>
</protein>
<dbReference type="PANTHER" id="PTHR12526">
    <property type="entry name" value="GLYCOSYLTRANSFERASE"/>
    <property type="match status" value="1"/>
</dbReference>
<gene>
    <name evidence="3" type="ORF">A6770_06655</name>
</gene>
<dbReference type="CDD" id="cd03801">
    <property type="entry name" value="GT4_PimA-like"/>
    <property type="match status" value="1"/>
</dbReference>
<dbReference type="SUPFAM" id="SSF53756">
    <property type="entry name" value="UDP-Glycosyltransferase/glycogen phosphorylase"/>
    <property type="match status" value="1"/>
</dbReference>
<keyword evidence="3" id="KW-0808">Transferase</keyword>
<dbReference type="Pfam" id="PF13439">
    <property type="entry name" value="Glyco_transf_4"/>
    <property type="match status" value="1"/>
</dbReference>
<dbReference type="Gene3D" id="3.40.50.2000">
    <property type="entry name" value="Glycogen Phosphorylase B"/>
    <property type="match status" value="2"/>
</dbReference>
<evidence type="ECO:0000259" key="2">
    <source>
        <dbReference type="Pfam" id="PF13439"/>
    </source>
</evidence>
<dbReference type="Proteomes" id="UP000252107">
    <property type="component" value="Unassembled WGS sequence"/>
</dbReference>
<keyword evidence="4" id="KW-1185">Reference proteome</keyword>
<evidence type="ECO:0000259" key="1">
    <source>
        <dbReference type="Pfam" id="PF00534"/>
    </source>
</evidence>
<dbReference type="InterPro" id="IPR028098">
    <property type="entry name" value="Glyco_trans_4-like_N"/>
</dbReference>
<dbReference type="PROSITE" id="PS51257">
    <property type="entry name" value="PROKAR_LIPOPROTEIN"/>
    <property type="match status" value="1"/>
</dbReference>
<name>A0A367Q241_9NOSO</name>
<accession>A0A367Q241</accession>
<proteinExistence type="predicted"/>
<sequence>MKLCWLIPGDNSGGISPVALSCCRQAAKAGYETTMLMLTQPSWMSSGDDFRVSSLGLYGSAPETPKVLMQWLNENPQDVLLFNACGELDAIIPYLSPKIKCVFVVHDTIPGYWQRVLEEEDNLEAIVAVSETVASKFRNRLKQTTKLSVIYNGSVFPERPEFNVTRPNDLIFLGGENPTKGAFDVLKLWKHLIKLGFTGKLHWFGQVKPEFQSRINQLPNSECIYVYGHVPRDLIFSTAASAKVLLMLSRVEPFGMATIEAMSMGCVPVAWDVATGTKEITTANKTGLFAPLDNTQALAKQVLYACDNYELFSTAVIERARSDFDEAVMWKGYESLINHISTLGPIERSKKGQEPRVYQAPVYRFQLLPPLLRSAIRELIGRSPVLGYWLRDMRGW</sequence>
<dbReference type="EMBL" id="LXQD01000350">
    <property type="protein sequence ID" value="RCJ18249.1"/>
    <property type="molecule type" value="Genomic_DNA"/>
</dbReference>
<comment type="caution">
    <text evidence="3">The sequence shown here is derived from an EMBL/GenBank/DDBJ whole genome shotgun (WGS) entry which is preliminary data.</text>
</comment>
<feature type="domain" description="Glycosyl transferase family 1" evidence="1">
    <location>
        <begin position="165"/>
        <end position="311"/>
    </location>
</feature>
<evidence type="ECO:0000313" key="3">
    <source>
        <dbReference type="EMBL" id="RCJ18249.1"/>
    </source>
</evidence>
<dbReference type="GO" id="GO:0016757">
    <property type="term" value="F:glycosyltransferase activity"/>
    <property type="evidence" value="ECO:0007669"/>
    <property type="project" value="InterPro"/>
</dbReference>
<evidence type="ECO:0000313" key="4">
    <source>
        <dbReference type="Proteomes" id="UP000252107"/>
    </source>
</evidence>
<dbReference type="Pfam" id="PF00534">
    <property type="entry name" value="Glycos_transf_1"/>
    <property type="match status" value="1"/>
</dbReference>
<dbReference type="InterPro" id="IPR001296">
    <property type="entry name" value="Glyco_trans_1"/>
</dbReference>
<dbReference type="AlphaFoldDB" id="A0A367Q241"/>
<organism evidence="3 4">
    <name type="scientific">Nostoc minutum NIES-26</name>
    <dbReference type="NCBI Taxonomy" id="1844469"/>
    <lineage>
        <taxon>Bacteria</taxon>
        <taxon>Bacillati</taxon>
        <taxon>Cyanobacteriota</taxon>
        <taxon>Cyanophyceae</taxon>
        <taxon>Nostocales</taxon>
        <taxon>Nostocaceae</taxon>
        <taxon>Nostoc</taxon>
    </lineage>
</organism>
<reference evidence="3" key="1">
    <citation type="submission" date="2016-04" db="EMBL/GenBank/DDBJ databases">
        <authorList>
            <person name="Tabuchi Yagui T.R."/>
        </authorList>
    </citation>
    <scope>NUCLEOTIDE SEQUENCE [LARGE SCALE GENOMIC DNA]</scope>
    <source>
        <strain evidence="3">NIES-26</strain>
    </source>
</reference>
<feature type="domain" description="Glycosyltransferase subfamily 4-like N-terminal" evidence="2">
    <location>
        <begin position="13"/>
        <end position="153"/>
    </location>
</feature>